<sequence>MSIFTPKLLAFYAISTVGAIALFVGITNYGEKNLKAAPLLVGTYRIEASNLHGCLKERSLLLSIQQSGVYMSGILDIEESTPSDLPTHKAETKSKPSLIGNWQNQQLTLAGTVTKIKECDAQMPIMLKAELVDKNLKGTIALSGETSNFTALRQEPRLKPTNSH</sequence>
<dbReference type="Proteomes" id="UP001333818">
    <property type="component" value="Unassembled WGS sequence"/>
</dbReference>
<comment type="caution">
    <text evidence="2">The sequence shown here is derived from an EMBL/GenBank/DDBJ whole genome shotgun (WGS) entry which is preliminary data.</text>
</comment>
<proteinExistence type="predicted"/>
<dbReference type="AlphaFoldDB" id="A0AAW9PPX5"/>
<organism evidence="2 3">
    <name type="scientific">Tumidithrix elongata BACA0141</name>
    <dbReference type="NCBI Taxonomy" id="2716417"/>
    <lineage>
        <taxon>Bacteria</taxon>
        <taxon>Bacillati</taxon>
        <taxon>Cyanobacteriota</taxon>
        <taxon>Cyanophyceae</taxon>
        <taxon>Pseudanabaenales</taxon>
        <taxon>Pseudanabaenaceae</taxon>
        <taxon>Tumidithrix</taxon>
        <taxon>Tumidithrix elongata</taxon>
    </lineage>
</organism>
<keyword evidence="1" id="KW-0472">Membrane</keyword>
<keyword evidence="3" id="KW-1185">Reference proteome</keyword>
<evidence type="ECO:0000313" key="2">
    <source>
        <dbReference type="EMBL" id="MEE3715295.1"/>
    </source>
</evidence>
<feature type="transmembrane region" description="Helical" evidence="1">
    <location>
        <begin position="9"/>
        <end position="30"/>
    </location>
</feature>
<gene>
    <name evidence="2" type="ORF">V2H45_00890</name>
</gene>
<evidence type="ECO:0000256" key="1">
    <source>
        <dbReference type="SAM" id="Phobius"/>
    </source>
</evidence>
<dbReference type="RefSeq" id="WP_330481713.1">
    <property type="nucleotide sequence ID" value="NZ_JAZBJZ010000002.1"/>
</dbReference>
<name>A0AAW9PPX5_9CYAN</name>
<reference evidence="2" key="1">
    <citation type="submission" date="2024-01" db="EMBL/GenBank/DDBJ databases">
        <title>Bank of Algae and Cyanobacteria of the Azores (BACA) strain genomes.</title>
        <authorList>
            <person name="Luz R."/>
            <person name="Cordeiro R."/>
            <person name="Fonseca A."/>
            <person name="Goncalves V."/>
        </authorList>
    </citation>
    <scope>NUCLEOTIDE SEQUENCE</scope>
    <source>
        <strain evidence="2">BACA0141</strain>
    </source>
</reference>
<evidence type="ECO:0000313" key="3">
    <source>
        <dbReference type="Proteomes" id="UP001333818"/>
    </source>
</evidence>
<dbReference type="EMBL" id="JAZBJZ010000002">
    <property type="protein sequence ID" value="MEE3715295.1"/>
    <property type="molecule type" value="Genomic_DNA"/>
</dbReference>
<keyword evidence="1" id="KW-0812">Transmembrane</keyword>
<protein>
    <submittedName>
        <fullName evidence="2">Uncharacterized protein</fullName>
    </submittedName>
</protein>
<accession>A0AAW9PPX5</accession>
<keyword evidence="1" id="KW-1133">Transmembrane helix</keyword>